<evidence type="ECO:0000256" key="10">
    <source>
        <dbReference type="RuleBase" id="RU364125"/>
    </source>
</evidence>
<accession>A0A1I1DA44</accession>
<dbReference type="STRING" id="34097.SAMN02745150_00458"/>
<reference evidence="12" key="1">
    <citation type="submission" date="2016-10" db="EMBL/GenBank/DDBJ databases">
        <authorList>
            <person name="Varghese N."/>
            <person name="Submissions S."/>
        </authorList>
    </citation>
    <scope>NUCLEOTIDE SEQUENCE [LARGE SCALE GENOMIC DNA]</scope>
    <source>
        <strain evidence="12">ATCC 43811</strain>
    </source>
</reference>
<evidence type="ECO:0000256" key="2">
    <source>
        <dbReference type="ARBA" id="ARBA00004162"/>
    </source>
</evidence>
<evidence type="ECO:0000256" key="4">
    <source>
        <dbReference type="ARBA" id="ARBA00022475"/>
    </source>
</evidence>
<gene>
    <name evidence="11" type="ORF">SAMN02745150_00458</name>
</gene>
<dbReference type="OrthoDB" id="307842at2"/>
<proteinExistence type="inferred from homology"/>
<comment type="subcellular location">
    <subcellularLocation>
        <location evidence="2">Cell membrane</location>
        <topology evidence="2">Single-pass membrane protein</topology>
    </subcellularLocation>
</comment>
<keyword evidence="7 10" id="KW-0283">Flagellar rotation</keyword>
<dbReference type="GO" id="GO:0006935">
    <property type="term" value="P:chemotaxis"/>
    <property type="evidence" value="ECO:0007669"/>
    <property type="project" value="UniProtKB-KW"/>
</dbReference>
<dbReference type="Pfam" id="PF03748">
    <property type="entry name" value="FliL"/>
    <property type="match status" value="1"/>
</dbReference>
<evidence type="ECO:0000256" key="7">
    <source>
        <dbReference type="ARBA" id="ARBA00022779"/>
    </source>
</evidence>
<dbReference type="GO" id="GO:0005886">
    <property type="term" value="C:plasma membrane"/>
    <property type="evidence" value="ECO:0007669"/>
    <property type="project" value="UniProtKB-SubCell"/>
</dbReference>
<evidence type="ECO:0000256" key="8">
    <source>
        <dbReference type="ARBA" id="ARBA00022989"/>
    </source>
</evidence>
<dbReference type="RefSeq" id="WP_092318075.1">
    <property type="nucleotide sequence ID" value="NZ_FOKY01000001.1"/>
</dbReference>
<evidence type="ECO:0000256" key="6">
    <source>
        <dbReference type="ARBA" id="ARBA00022692"/>
    </source>
</evidence>
<keyword evidence="11" id="KW-0966">Cell projection</keyword>
<evidence type="ECO:0000313" key="12">
    <source>
        <dbReference type="Proteomes" id="UP000240042"/>
    </source>
</evidence>
<feature type="transmembrane region" description="Helical" evidence="10">
    <location>
        <begin position="29"/>
        <end position="51"/>
    </location>
</feature>
<evidence type="ECO:0000256" key="1">
    <source>
        <dbReference type="ARBA" id="ARBA00002254"/>
    </source>
</evidence>
<dbReference type="InterPro" id="IPR005503">
    <property type="entry name" value="FliL"/>
</dbReference>
<keyword evidence="6 10" id="KW-0812">Transmembrane</keyword>
<keyword evidence="9 10" id="KW-0472">Membrane</keyword>
<dbReference type="PANTHER" id="PTHR35091">
    <property type="entry name" value="FLAGELLAR PROTEIN FLIL"/>
    <property type="match status" value="1"/>
</dbReference>
<dbReference type="PANTHER" id="PTHR35091:SF2">
    <property type="entry name" value="FLAGELLAR PROTEIN FLIL"/>
    <property type="match status" value="1"/>
</dbReference>
<protein>
    <recommendedName>
        <fullName evidence="10">Flagellar protein FliL</fullName>
    </recommendedName>
</protein>
<comment type="function">
    <text evidence="1 10">Controls the rotational direction of flagella during chemotaxis.</text>
</comment>
<dbReference type="AlphaFoldDB" id="A0A1I1DA44"/>
<dbReference type="EMBL" id="FOKY01000001">
    <property type="protein sequence ID" value="SFB71889.1"/>
    <property type="molecule type" value="Genomic_DNA"/>
</dbReference>
<evidence type="ECO:0000256" key="5">
    <source>
        <dbReference type="ARBA" id="ARBA00022500"/>
    </source>
</evidence>
<evidence type="ECO:0000256" key="3">
    <source>
        <dbReference type="ARBA" id="ARBA00008281"/>
    </source>
</evidence>
<keyword evidence="12" id="KW-1185">Reference proteome</keyword>
<keyword evidence="4 10" id="KW-1003">Cell membrane</keyword>
<name>A0A1I1DA44_BREAD</name>
<keyword evidence="5 10" id="KW-0145">Chemotaxis</keyword>
<dbReference type="GO" id="GO:0071978">
    <property type="term" value="P:bacterial-type flagellum-dependent swarming motility"/>
    <property type="evidence" value="ECO:0007669"/>
    <property type="project" value="TreeGrafter"/>
</dbReference>
<keyword evidence="11" id="KW-0969">Cilium</keyword>
<dbReference type="GO" id="GO:0009425">
    <property type="term" value="C:bacterial-type flagellum basal body"/>
    <property type="evidence" value="ECO:0007669"/>
    <property type="project" value="InterPro"/>
</dbReference>
<comment type="similarity">
    <text evidence="3 10">Belongs to the FliL family.</text>
</comment>
<keyword evidence="11" id="KW-0282">Flagellum</keyword>
<evidence type="ECO:0000313" key="11">
    <source>
        <dbReference type="EMBL" id="SFB71889.1"/>
    </source>
</evidence>
<keyword evidence="8 10" id="KW-1133">Transmembrane helix</keyword>
<evidence type="ECO:0000256" key="9">
    <source>
        <dbReference type="ARBA" id="ARBA00023136"/>
    </source>
</evidence>
<organism evidence="11 12">
    <name type="scientific">Brevinema andersonii</name>
    <dbReference type="NCBI Taxonomy" id="34097"/>
    <lineage>
        <taxon>Bacteria</taxon>
        <taxon>Pseudomonadati</taxon>
        <taxon>Spirochaetota</taxon>
        <taxon>Spirochaetia</taxon>
        <taxon>Brevinematales</taxon>
        <taxon>Brevinemataceae</taxon>
        <taxon>Brevinema</taxon>
    </lineage>
</organism>
<sequence>MPTDDEIFEDGLDEETRPTSPVAKLLEKVLTYLIPILISVILSVIIMFVVFKGGASKERNEDIITVQLQPKPAPLSYYDVGEFKINTADIDASYFVRVALSLGYNPNNKQLQQELTDRGTQIRDIILSLLNSKEKNQIDEFLEKEQLKEEIRRTINNILINGEVEAVYYTEFTVS</sequence>
<dbReference type="Proteomes" id="UP000240042">
    <property type="component" value="Unassembled WGS sequence"/>
</dbReference>